<feature type="region of interest" description="Disordered" evidence="1">
    <location>
        <begin position="134"/>
        <end position="170"/>
    </location>
</feature>
<evidence type="ECO:0000256" key="1">
    <source>
        <dbReference type="SAM" id="MobiDB-lite"/>
    </source>
</evidence>
<dbReference type="HOGENOM" id="CLU_709244_0_0_11"/>
<dbReference type="Gene3D" id="3.50.50.60">
    <property type="entry name" value="FAD/NAD(P)-binding domain"/>
    <property type="match status" value="1"/>
</dbReference>
<name>S4XCF0_9CORY</name>
<evidence type="ECO:0000259" key="2">
    <source>
        <dbReference type="Pfam" id="PF13649"/>
    </source>
</evidence>
<accession>S4XCF0</accession>
<gene>
    <name evidence="3" type="ORF">A606_03090</name>
</gene>
<dbReference type="eggNOG" id="COG0492">
    <property type="taxonomic scope" value="Bacteria"/>
</dbReference>
<organism evidence="3 4">
    <name type="scientific">Corynebacterium terpenotabidum Y-11</name>
    <dbReference type="NCBI Taxonomy" id="1200352"/>
    <lineage>
        <taxon>Bacteria</taxon>
        <taxon>Bacillati</taxon>
        <taxon>Actinomycetota</taxon>
        <taxon>Actinomycetes</taxon>
        <taxon>Mycobacteriales</taxon>
        <taxon>Corynebacteriaceae</taxon>
        <taxon>Corynebacterium</taxon>
    </lineage>
</organism>
<proteinExistence type="predicted"/>
<dbReference type="Proteomes" id="UP000014809">
    <property type="component" value="Chromosome"/>
</dbReference>
<dbReference type="Pfam" id="PF13649">
    <property type="entry name" value="Methyltransf_25"/>
    <property type="match status" value="1"/>
</dbReference>
<dbReference type="SUPFAM" id="SSF53335">
    <property type="entry name" value="S-adenosyl-L-methionine-dependent methyltransferases"/>
    <property type="match status" value="1"/>
</dbReference>
<protein>
    <recommendedName>
        <fullName evidence="2">Methyltransferase domain-containing protein</fullName>
    </recommendedName>
</protein>
<dbReference type="CDD" id="cd02440">
    <property type="entry name" value="AdoMet_MTases"/>
    <property type="match status" value="1"/>
</dbReference>
<dbReference type="KEGG" id="cter:A606_03090"/>
<feature type="region of interest" description="Disordered" evidence="1">
    <location>
        <begin position="1"/>
        <end position="33"/>
    </location>
</feature>
<keyword evidence="4" id="KW-1185">Reference proteome</keyword>
<feature type="domain" description="Methyltransferase" evidence="2">
    <location>
        <begin position="211"/>
        <end position="303"/>
    </location>
</feature>
<dbReference type="OrthoDB" id="9786503at2"/>
<dbReference type="RefSeq" id="WP_020440635.1">
    <property type="nucleotide sequence ID" value="NC_021663.1"/>
</dbReference>
<dbReference type="Gene3D" id="3.40.50.150">
    <property type="entry name" value="Vaccinia Virus protein VP39"/>
    <property type="match status" value="1"/>
</dbReference>
<feature type="compositionally biased region" description="Basic and acidic residues" evidence="1">
    <location>
        <begin position="134"/>
        <end position="144"/>
    </location>
</feature>
<dbReference type="STRING" id="1200352.A606_03090"/>
<dbReference type="PATRIC" id="fig|1200352.3.peg.619"/>
<dbReference type="InterPro" id="IPR041698">
    <property type="entry name" value="Methyltransf_25"/>
</dbReference>
<sequence length="389" mass="40798">MTERPTTDQRSAAPAHPVHGDHSGHNHHSNHNHHSALARYCDVAVIGASAVGLAAARQLARRRRTVIVVDDGSPGSEAAAGNLAGIGYAEVRSYGVEVLTGQVTGVHPDADGGFRIGLGGGNMLVARRVFDATDRTGAPGDRDSGVSSGTGDRIADSLADSLTEEDRTATARLSGDEADWDHRYGGDRTWSGNPNGTLVHEVTDLAPGRALDVGAGEGADALWLADCGWTVTATDISGNALARIRAEAERRGLAVDLIHGDVNDPAPFGTTTFDLVSLQYGSFRRTPDQRGLHNLLNAVAPGGTLLVVHHDHTPAGEQSGTPSGTASRPLMYDPAALVGVDDIATALAADPDTWCIEVHDTRPRPAGAVSTHHVDDVVLRATRRDTRQR</sequence>
<dbReference type="EMBL" id="CP003696">
    <property type="protein sequence ID" value="AGP30271.1"/>
    <property type="molecule type" value="Genomic_DNA"/>
</dbReference>
<dbReference type="SUPFAM" id="SSF51905">
    <property type="entry name" value="FAD/NAD(P)-binding domain"/>
    <property type="match status" value="1"/>
</dbReference>
<reference evidence="3 4" key="1">
    <citation type="submission" date="2012-06" db="EMBL/GenBank/DDBJ databases">
        <title>Complete genome sequence of Corynebacterium terpenotabidum Y-11 (=DSM 44721).</title>
        <authorList>
            <person name="Ruckert C."/>
            <person name="Albersmeier A."/>
            <person name="Al-Dilaimi A."/>
            <person name="Szczepanowski R."/>
            <person name="Kalinowski J."/>
        </authorList>
    </citation>
    <scope>NUCLEOTIDE SEQUENCE [LARGE SCALE GENOMIC DNA]</scope>
    <source>
        <strain evidence="3 4">Y-11</strain>
    </source>
</reference>
<dbReference type="InterPro" id="IPR029063">
    <property type="entry name" value="SAM-dependent_MTases_sf"/>
</dbReference>
<evidence type="ECO:0000313" key="3">
    <source>
        <dbReference type="EMBL" id="AGP30271.1"/>
    </source>
</evidence>
<dbReference type="AlphaFoldDB" id="S4XCF0"/>
<evidence type="ECO:0000313" key="4">
    <source>
        <dbReference type="Proteomes" id="UP000014809"/>
    </source>
</evidence>
<dbReference type="InterPro" id="IPR036188">
    <property type="entry name" value="FAD/NAD-bd_sf"/>
</dbReference>
<dbReference type="eggNOG" id="COG2226">
    <property type="taxonomic scope" value="Bacteria"/>
</dbReference>